<evidence type="ECO:0000256" key="4">
    <source>
        <dbReference type="ARBA" id="ARBA00022737"/>
    </source>
</evidence>
<keyword evidence="5 6" id="KW-0539">Nucleus</keyword>
<keyword evidence="4" id="KW-0677">Repeat</keyword>
<dbReference type="Pfam" id="PF00400">
    <property type="entry name" value="WD40"/>
    <property type="match status" value="2"/>
</dbReference>
<dbReference type="InterPro" id="IPR015943">
    <property type="entry name" value="WD40/YVTN_repeat-like_dom_sf"/>
</dbReference>
<evidence type="ECO:0000259" key="9">
    <source>
        <dbReference type="SMART" id="SM01177"/>
    </source>
</evidence>
<dbReference type="PROSITE" id="PS00678">
    <property type="entry name" value="WD_REPEATS_1"/>
    <property type="match status" value="1"/>
</dbReference>
<evidence type="ECO:0000256" key="1">
    <source>
        <dbReference type="ARBA" id="ARBA00022517"/>
    </source>
</evidence>
<dbReference type="GO" id="GO:0043021">
    <property type="term" value="F:ribonucleoprotein complex binding"/>
    <property type="evidence" value="ECO:0007669"/>
    <property type="project" value="UniProtKB-UniRule"/>
</dbReference>
<dbReference type="InterPro" id="IPR012972">
    <property type="entry name" value="NLE"/>
</dbReference>
<dbReference type="InterPro" id="IPR001680">
    <property type="entry name" value="WD40_rpt"/>
</dbReference>
<keyword evidence="2 6" id="KW-0698">rRNA processing</keyword>
<dbReference type="GO" id="GO:0000463">
    <property type="term" value="P:maturation of LSU-rRNA from tricistronic rRNA transcript (SSU-rRNA, 5.8S rRNA, LSU-rRNA)"/>
    <property type="evidence" value="ECO:0007669"/>
    <property type="project" value="UniProtKB-UniRule"/>
</dbReference>
<evidence type="ECO:0000256" key="2">
    <source>
        <dbReference type="ARBA" id="ARBA00022552"/>
    </source>
</evidence>
<dbReference type="AlphaFoldDB" id="A0A511KDF0"/>
<dbReference type="PANTHER" id="PTHR19855:SF11">
    <property type="entry name" value="RIBOSOME BIOGENESIS PROTEIN WDR12"/>
    <property type="match status" value="1"/>
</dbReference>
<evidence type="ECO:0000313" key="10">
    <source>
        <dbReference type="EMBL" id="GEM08398.1"/>
    </source>
</evidence>
<dbReference type="Proteomes" id="UP000321518">
    <property type="component" value="Unassembled WGS sequence"/>
</dbReference>
<feature type="repeat" description="WD" evidence="7">
    <location>
        <begin position="633"/>
        <end position="675"/>
    </location>
</feature>
<feature type="repeat" description="WD" evidence="7">
    <location>
        <begin position="720"/>
        <end position="762"/>
    </location>
</feature>
<dbReference type="SMART" id="SM00320">
    <property type="entry name" value="WD40"/>
    <property type="match status" value="6"/>
</dbReference>
<evidence type="ECO:0000313" key="11">
    <source>
        <dbReference type="Proteomes" id="UP000321518"/>
    </source>
</evidence>
<dbReference type="InterPro" id="IPR033473">
    <property type="entry name" value="Atos-like_C"/>
</dbReference>
<dbReference type="PROSITE" id="PS50294">
    <property type="entry name" value="WD_REPEATS_REGION"/>
    <property type="match status" value="1"/>
</dbReference>
<dbReference type="HAMAP" id="MF_03029">
    <property type="entry name" value="WDR12"/>
    <property type="match status" value="1"/>
</dbReference>
<protein>
    <recommendedName>
        <fullName evidence="6">Ribosome biogenesis protein YTM1</fullName>
    </recommendedName>
</protein>
<dbReference type="Pfam" id="PF13915">
    <property type="entry name" value="DUF4210"/>
    <property type="match status" value="1"/>
</dbReference>
<dbReference type="GO" id="GO:0000466">
    <property type="term" value="P:maturation of 5.8S rRNA from tricistronic rRNA transcript (SSU-rRNA, 5.8S rRNA, LSU-rRNA)"/>
    <property type="evidence" value="ECO:0007669"/>
    <property type="project" value="UniProtKB-UniRule"/>
</dbReference>
<dbReference type="PROSITE" id="PS50082">
    <property type="entry name" value="WD_REPEATS_2"/>
    <property type="match status" value="2"/>
</dbReference>
<sequence>MSSRPSAPFPFVASIGVLGSSDAPLRLRCPAHLRIPFDAVFYPSSGEAMTSPYVGTVDIEGHYFSLLSAPPASSDSRKIPKFPGYQVPERGQIQLVLKNSQQTAFKPFLIPYDLIGLERAGAGGRTFLRQKSYSVEGTDDKGKLRFAVHLVFCSPPASSNKKGTKDTATPKYYLHRSIRLVFASRGLDLSDKLRVVHEGPAQAQGGDVLGLRTYGEFSDYAGPGAEWDLTRKKAKERLKLLAAQDAVQPAIPATPYPASTPQHNTLDQHDPSSTASLASATSVSAFPISVVVPPPAPHPTVSTTRPPPPRTLLDLFSLPLDPAFAAPLTFDRVPSPRPALTLRDRATSHTSTATLNGGEEKQIAIRLSTKDPNYQIPPAKFLVPASWRRFHLSELINKVLENESPVPFDFLIDQTLLRSSLGAYCAATGTSEEVVLEVEFLPSTLPPQLDSTQPSEDWVSDVSTAVRGAILTASYAGTLSLQSSDLPPPSTITFTGHDLSALSATYVPHPLGLEDTRWVASGGMDRVGRVWEYTIPSPSLTTPVELTSPKTLYTLSLHQAPIASVRARPRPPSSLTATPAPHLLTAGWDGLVGLWDLSPGVNEGDVDLEGGERKKKRRKQSGAVLNKTPMAVLRGHTGKVSRAVFDRSDVTKAYSAGWDHSVRSWDLTTGSETSSKTSDKVLLAMAQLTSPNLLATGSIDRLICLWDLRTDATQNISLTLAGHTAPVSSVAAHPTSPLLFASGSYDSTVRIWDARSAKQALFTLPVPKKEGEEDRMEPEKVLAIDWDGERLVAGGQGSRIITWRVSGQESSAPAAQ</sequence>
<feature type="region of interest" description="Disordered" evidence="8">
    <location>
        <begin position="253"/>
        <end position="278"/>
    </location>
</feature>
<dbReference type="GO" id="GO:0030687">
    <property type="term" value="C:preribosome, large subunit precursor"/>
    <property type="evidence" value="ECO:0007669"/>
    <property type="project" value="UniProtKB-UniRule"/>
</dbReference>
<dbReference type="InterPro" id="IPR019775">
    <property type="entry name" value="WD40_repeat_CS"/>
</dbReference>
<dbReference type="InterPro" id="IPR025261">
    <property type="entry name" value="Atos-like_cons_dom"/>
</dbReference>
<dbReference type="Pfam" id="PF08154">
    <property type="entry name" value="NLE"/>
    <property type="match status" value="1"/>
</dbReference>
<dbReference type="Pfam" id="PF13889">
    <property type="entry name" value="Chromosome_seg"/>
    <property type="match status" value="1"/>
</dbReference>
<organism evidence="10 11">
    <name type="scientific">Rhodotorula toruloides</name>
    <name type="common">Yeast</name>
    <name type="synonym">Rhodosporidium toruloides</name>
    <dbReference type="NCBI Taxonomy" id="5286"/>
    <lineage>
        <taxon>Eukaryota</taxon>
        <taxon>Fungi</taxon>
        <taxon>Dikarya</taxon>
        <taxon>Basidiomycota</taxon>
        <taxon>Pucciniomycotina</taxon>
        <taxon>Microbotryomycetes</taxon>
        <taxon>Sporidiobolales</taxon>
        <taxon>Sporidiobolaceae</taxon>
        <taxon>Rhodotorula</taxon>
    </lineage>
</organism>
<dbReference type="InterPro" id="IPR028599">
    <property type="entry name" value="WDR12/Ytm1"/>
</dbReference>
<dbReference type="InterPro" id="IPR036322">
    <property type="entry name" value="WD40_repeat_dom_sf"/>
</dbReference>
<dbReference type="PANTHER" id="PTHR19855">
    <property type="entry name" value="WD40 REPEAT PROTEIN 12, 37"/>
    <property type="match status" value="1"/>
</dbReference>
<feature type="domain" description="Atos-like conserved" evidence="9">
    <location>
        <begin position="1"/>
        <end position="54"/>
    </location>
</feature>
<reference evidence="10 11" key="1">
    <citation type="submission" date="2019-07" db="EMBL/GenBank/DDBJ databases">
        <title>Rhodotorula toruloides NBRC10032 genome sequencing.</title>
        <authorList>
            <person name="Shida Y."/>
            <person name="Takaku H."/>
            <person name="Ogasawara W."/>
            <person name="Mori K."/>
        </authorList>
    </citation>
    <scope>NUCLEOTIDE SEQUENCE [LARGE SCALE GENOMIC DNA]</scope>
    <source>
        <strain evidence="10 11">NBRC10032</strain>
    </source>
</reference>
<evidence type="ECO:0000256" key="5">
    <source>
        <dbReference type="ARBA" id="ARBA00023242"/>
    </source>
</evidence>
<keyword evidence="3 7" id="KW-0853">WD repeat</keyword>
<evidence type="ECO:0000256" key="3">
    <source>
        <dbReference type="ARBA" id="ARBA00022574"/>
    </source>
</evidence>
<comment type="caution">
    <text evidence="10">The sequence shown here is derived from an EMBL/GenBank/DDBJ whole genome shotgun (WGS) entry which is preliminary data.</text>
</comment>
<comment type="subunit">
    <text evidence="6">Component of the NOP7 complex, composed of ERB1, NOP7 and YTM1. Within the NOP7 complex ERB1 appears to interact directly with NOP7 and YTM1. The NOP7 complex also associates with the 66S pre-ribosome.</text>
</comment>
<proteinExistence type="inferred from homology"/>
<keyword evidence="1 6" id="KW-0690">Ribosome biogenesis</keyword>
<gene>
    <name evidence="6" type="primary">YTM1</name>
    <name evidence="10" type="ORF">Rt10032_c05g2415</name>
</gene>
<dbReference type="GO" id="GO:0005730">
    <property type="term" value="C:nucleolus"/>
    <property type="evidence" value="ECO:0007669"/>
    <property type="project" value="UniProtKB-SubCell"/>
</dbReference>
<dbReference type="PRINTS" id="PR00320">
    <property type="entry name" value="GPROTEINBRPT"/>
</dbReference>
<dbReference type="Gene3D" id="2.130.10.10">
    <property type="entry name" value="YVTN repeat-like/Quinoprotein amine dehydrogenase"/>
    <property type="match status" value="1"/>
</dbReference>
<comment type="similarity">
    <text evidence="6">Belongs to the WD repeat WDR12/YTM1 family.</text>
</comment>
<comment type="function">
    <text evidence="6">Component of the NOP7 complex, which is required for maturation of the 25S and 5.8S ribosomal RNAs and formation of the 60S ribosome.</text>
</comment>
<evidence type="ECO:0000256" key="8">
    <source>
        <dbReference type="SAM" id="MobiDB-lite"/>
    </source>
</evidence>
<comment type="subcellular location">
    <subcellularLocation>
        <location evidence="6">Nucleus</location>
        <location evidence="6">Nucleolus</location>
    </subcellularLocation>
    <subcellularLocation>
        <location evidence="6">Nucleus</location>
        <location evidence="6">Nucleoplasm</location>
    </subcellularLocation>
</comment>
<dbReference type="SMART" id="SM01177">
    <property type="entry name" value="DUF4210"/>
    <property type="match status" value="1"/>
</dbReference>
<dbReference type="InterPro" id="IPR020472">
    <property type="entry name" value="WD40_PAC1"/>
</dbReference>
<dbReference type="GO" id="GO:0005654">
    <property type="term" value="C:nucleoplasm"/>
    <property type="evidence" value="ECO:0007669"/>
    <property type="project" value="UniProtKB-SubCell"/>
</dbReference>
<evidence type="ECO:0000256" key="7">
    <source>
        <dbReference type="PROSITE-ProRule" id="PRU00221"/>
    </source>
</evidence>
<name>A0A511KDF0_RHOTO</name>
<dbReference type="SUPFAM" id="SSF50978">
    <property type="entry name" value="WD40 repeat-like"/>
    <property type="match status" value="1"/>
</dbReference>
<dbReference type="EMBL" id="BJWK01000005">
    <property type="protein sequence ID" value="GEM08398.1"/>
    <property type="molecule type" value="Genomic_DNA"/>
</dbReference>
<accession>A0A511KDF0</accession>
<evidence type="ECO:0000256" key="6">
    <source>
        <dbReference type="HAMAP-Rule" id="MF_03029"/>
    </source>
</evidence>
<dbReference type="OrthoDB" id="10251381at2759"/>